<evidence type="ECO:0000256" key="2">
    <source>
        <dbReference type="ARBA" id="ARBA00022741"/>
    </source>
</evidence>
<dbReference type="InterPro" id="IPR015854">
    <property type="entry name" value="ABC_transpr_LolD-like"/>
</dbReference>
<dbReference type="GO" id="GO:0022857">
    <property type="term" value="F:transmembrane transporter activity"/>
    <property type="evidence" value="ECO:0007669"/>
    <property type="project" value="TreeGrafter"/>
</dbReference>
<dbReference type="Pfam" id="PF00005">
    <property type="entry name" value="ABC_tran"/>
    <property type="match status" value="1"/>
</dbReference>
<sequence length="208" mass="21999">MLVSLDSLRILPGSSVAIRGPSGAGKSTLLHALSGLIKPAGGRVVWGASDLTAMNDAARTRFRRDHIGLIFQDFLLFEELNALDNAALCAAFAPRAARAALRDRAAGWLDRLGLGDAGSRRADSFSGGERQRIAVARALSNDPAVILADEATASLDRAAADRLVDDLIGLSQDTGRTLIAVTHDETFASRLDRVLSMAEGRIVDDTHG</sequence>
<dbReference type="GO" id="GO:0016887">
    <property type="term" value="F:ATP hydrolysis activity"/>
    <property type="evidence" value="ECO:0007669"/>
    <property type="project" value="InterPro"/>
</dbReference>
<dbReference type="Proteomes" id="UP000199754">
    <property type="component" value="Chromosome"/>
</dbReference>
<dbReference type="PANTHER" id="PTHR24220">
    <property type="entry name" value="IMPORT ATP-BINDING PROTEIN"/>
    <property type="match status" value="1"/>
</dbReference>
<keyword evidence="6" id="KW-1185">Reference proteome</keyword>
<keyword evidence="3 5" id="KW-0067">ATP-binding</keyword>
<feature type="domain" description="ABC transporter" evidence="4">
    <location>
        <begin position="2"/>
        <end position="208"/>
    </location>
</feature>
<dbReference type="SMART" id="SM00382">
    <property type="entry name" value="AAA"/>
    <property type="match status" value="1"/>
</dbReference>
<protein>
    <submittedName>
        <fullName evidence="5">Arginine ABC transporter ATP-binding protein</fullName>
    </submittedName>
</protein>
<reference evidence="5 6" key="1">
    <citation type="submission" date="2017-07" db="EMBL/GenBank/DDBJ databases">
        <title>Genome Sequence of Sulfitobacter pseudonitzschiae Strain SMR1 Isolated from a culture of the Diatom Skeletonema marinoi.</title>
        <authorList>
            <person name="Topel M."/>
            <person name="Pinder M.I.M."/>
            <person name="Johansson O.N."/>
            <person name="Kourtchenko O."/>
            <person name="Godhe A."/>
            <person name="Clarke A.K."/>
        </authorList>
    </citation>
    <scope>NUCLEOTIDE SEQUENCE [LARGE SCALE GENOMIC DNA]</scope>
    <source>
        <strain evidence="5 6">SMR1</strain>
    </source>
</reference>
<dbReference type="OrthoDB" id="9787227at2"/>
<dbReference type="RefSeq" id="WP_089419586.1">
    <property type="nucleotide sequence ID" value="NZ_CP022415.1"/>
</dbReference>
<proteinExistence type="inferred from homology"/>
<dbReference type="EMBL" id="CP022415">
    <property type="protein sequence ID" value="ASM71549.1"/>
    <property type="molecule type" value="Genomic_DNA"/>
</dbReference>
<organism evidence="5 6">
    <name type="scientific">Pseudosulfitobacter pseudonitzschiae</name>
    <dbReference type="NCBI Taxonomy" id="1402135"/>
    <lineage>
        <taxon>Bacteria</taxon>
        <taxon>Pseudomonadati</taxon>
        <taxon>Pseudomonadota</taxon>
        <taxon>Alphaproteobacteria</taxon>
        <taxon>Rhodobacterales</taxon>
        <taxon>Roseobacteraceae</taxon>
        <taxon>Pseudosulfitobacter</taxon>
    </lineage>
</organism>
<dbReference type="InterPro" id="IPR003593">
    <property type="entry name" value="AAA+_ATPase"/>
</dbReference>
<evidence type="ECO:0000256" key="1">
    <source>
        <dbReference type="ARBA" id="ARBA00005417"/>
    </source>
</evidence>
<evidence type="ECO:0000259" key="4">
    <source>
        <dbReference type="PROSITE" id="PS50893"/>
    </source>
</evidence>
<evidence type="ECO:0000256" key="3">
    <source>
        <dbReference type="ARBA" id="ARBA00022840"/>
    </source>
</evidence>
<comment type="similarity">
    <text evidence="1">Belongs to the ABC transporter superfamily.</text>
</comment>
<keyword evidence="2" id="KW-0547">Nucleotide-binding</keyword>
<dbReference type="InterPro" id="IPR017871">
    <property type="entry name" value="ABC_transporter-like_CS"/>
</dbReference>
<gene>
    <name evidence="5" type="primary">artP</name>
    <name evidence="5" type="ORF">SULPSESMR1_00718</name>
</gene>
<dbReference type="PROSITE" id="PS00211">
    <property type="entry name" value="ABC_TRANSPORTER_1"/>
    <property type="match status" value="1"/>
</dbReference>
<dbReference type="PANTHER" id="PTHR24220:SF689">
    <property type="entry name" value="LIPOPROTEIN-RELEASING SYSTEM ATP-BINDING PROTEIN LOLD"/>
    <property type="match status" value="1"/>
</dbReference>
<evidence type="ECO:0000313" key="6">
    <source>
        <dbReference type="Proteomes" id="UP000199754"/>
    </source>
</evidence>
<dbReference type="GO" id="GO:0005524">
    <property type="term" value="F:ATP binding"/>
    <property type="evidence" value="ECO:0007669"/>
    <property type="project" value="UniProtKB-KW"/>
</dbReference>
<dbReference type="PROSITE" id="PS50893">
    <property type="entry name" value="ABC_TRANSPORTER_2"/>
    <property type="match status" value="1"/>
</dbReference>
<dbReference type="AlphaFoldDB" id="A0A221JXT3"/>
<accession>A0A221JXT3</accession>
<dbReference type="SUPFAM" id="SSF52540">
    <property type="entry name" value="P-loop containing nucleoside triphosphate hydrolases"/>
    <property type="match status" value="1"/>
</dbReference>
<dbReference type="KEGG" id="spse:SULPSESMR1_00718"/>
<dbReference type="Gene3D" id="3.40.50.300">
    <property type="entry name" value="P-loop containing nucleotide triphosphate hydrolases"/>
    <property type="match status" value="1"/>
</dbReference>
<evidence type="ECO:0000313" key="5">
    <source>
        <dbReference type="EMBL" id="ASM71549.1"/>
    </source>
</evidence>
<dbReference type="InterPro" id="IPR027417">
    <property type="entry name" value="P-loop_NTPase"/>
</dbReference>
<dbReference type="InterPro" id="IPR003439">
    <property type="entry name" value="ABC_transporter-like_ATP-bd"/>
</dbReference>
<dbReference type="GO" id="GO:0005886">
    <property type="term" value="C:plasma membrane"/>
    <property type="evidence" value="ECO:0007669"/>
    <property type="project" value="TreeGrafter"/>
</dbReference>
<name>A0A221JXT3_9RHOB</name>